<dbReference type="Proteomes" id="UP000681722">
    <property type="component" value="Unassembled WGS sequence"/>
</dbReference>
<comment type="caution">
    <text evidence="1">The sequence shown here is derived from an EMBL/GenBank/DDBJ whole genome shotgun (WGS) entry which is preliminary data.</text>
</comment>
<name>A0A815UDW3_9BILA</name>
<dbReference type="EMBL" id="CAJNOQ010023670">
    <property type="protein sequence ID" value="CAF1518470.1"/>
    <property type="molecule type" value="Genomic_DNA"/>
</dbReference>
<evidence type="ECO:0000313" key="2">
    <source>
        <dbReference type="EMBL" id="CAF4378128.1"/>
    </source>
</evidence>
<evidence type="ECO:0000313" key="1">
    <source>
        <dbReference type="EMBL" id="CAF1518470.1"/>
    </source>
</evidence>
<gene>
    <name evidence="1" type="ORF">GPM918_LOCUS37442</name>
    <name evidence="2" type="ORF">SRO942_LOCUS38206</name>
</gene>
<dbReference type="AlphaFoldDB" id="A0A815UDW3"/>
<protein>
    <submittedName>
        <fullName evidence="1">Uncharacterized protein</fullName>
    </submittedName>
</protein>
<organism evidence="1 3">
    <name type="scientific">Didymodactylos carnosus</name>
    <dbReference type="NCBI Taxonomy" id="1234261"/>
    <lineage>
        <taxon>Eukaryota</taxon>
        <taxon>Metazoa</taxon>
        <taxon>Spiralia</taxon>
        <taxon>Gnathifera</taxon>
        <taxon>Rotifera</taxon>
        <taxon>Eurotatoria</taxon>
        <taxon>Bdelloidea</taxon>
        <taxon>Philodinida</taxon>
        <taxon>Philodinidae</taxon>
        <taxon>Didymodactylos</taxon>
    </lineage>
</organism>
<keyword evidence="3" id="KW-1185">Reference proteome</keyword>
<reference evidence="1" key="1">
    <citation type="submission" date="2021-02" db="EMBL/GenBank/DDBJ databases">
        <authorList>
            <person name="Nowell W R."/>
        </authorList>
    </citation>
    <scope>NUCLEOTIDE SEQUENCE</scope>
</reference>
<sequence length="371" mass="43614">MSGAHKHFTNIPFSNGYQLIEVLISHIISLIHLSISIGYLSESSVIDGQRMEVNLLSTLSNLMEFNFYFRFPYKRQQKNDSFILSFKSEYWLLKRRQNVICYTDAYNLSFYLYSLPFVFSDIDCVSNGIDNYQSNFDNNLNDGTFQFDRGILSNTSMVTPNAFDLFRPLEYRILKMFRNATCLRFYLYNCRVLINADESLFILENINTIICKYLASNQQLFEQHFSSMLPNLRTLKIDDVSIHRIIKNLSCIPINALMFQQIIELHLTSLEIDDDDNNNNYLLQFLQHFSNIKILKQDFVNIIKIQTIQASLRLLLVNKICSLSIIQFSSQNHNNDIGSDVADIFKRLLTEHFGNDNCYLYIEPYYLKFWR</sequence>
<dbReference type="OrthoDB" id="10242011at2759"/>
<evidence type="ECO:0000313" key="3">
    <source>
        <dbReference type="Proteomes" id="UP000663829"/>
    </source>
</evidence>
<accession>A0A815UDW3</accession>
<dbReference type="Proteomes" id="UP000663829">
    <property type="component" value="Unassembled WGS sequence"/>
</dbReference>
<proteinExistence type="predicted"/>
<dbReference type="EMBL" id="CAJOBC010089216">
    <property type="protein sequence ID" value="CAF4378128.1"/>
    <property type="molecule type" value="Genomic_DNA"/>
</dbReference>